<dbReference type="InterPro" id="IPR004358">
    <property type="entry name" value="Sig_transdc_His_kin-like_C"/>
</dbReference>
<dbReference type="PANTHER" id="PTHR43395">
    <property type="entry name" value="SENSOR HISTIDINE KINASE CHEA"/>
    <property type="match status" value="1"/>
</dbReference>
<name>T1CL86_9ZZZZ</name>
<dbReference type="SUPFAM" id="SSF55874">
    <property type="entry name" value="ATPase domain of HSP90 chaperone/DNA topoisomerase II/histidine kinase"/>
    <property type="match status" value="1"/>
</dbReference>
<evidence type="ECO:0000259" key="4">
    <source>
        <dbReference type="PROSITE" id="PS50851"/>
    </source>
</evidence>
<evidence type="ECO:0000313" key="5">
    <source>
        <dbReference type="EMBL" id="EQD68634.1"/>
    </source>
</evidence>
<dbReference type="EMBL" id="AUZX01005228">
    <property type="protein sequence ID" value="EQD68634.1"/>
    <property type="molecule type" value="Genomic_DNA"/>
</dbReference>
<dbReference type="PRINTS" id="PR00344">
    <property type="entry name" value="BCTRLSENSOR"/>
</dbReference>
<dbReference type="Gene3D" id="3.30.565.10">
    <property type="entry name" value="Histidine kinase-like ATPase, C-terminal domain"/>
    <property type="match status" value="1"/>
</dbReference>
<protein>
    <recommendedName>
        <fullName evidence="2">histidine kinase</fullName>
        <ecNumber evidence="2">2.7.13.3</ecNumber>
    </recommendedName>
</protein>
<feature type="non-terminal residue" evidence="5">
    <location>
        <position position="1"/>
    </location>
</feature>
<dbReference type="SUPFAM" id="SSF50341">
    <property type="entry name" value="CheW-like"/>
    <property type="match status" value="1"/>
</dbReference>
<dbReference type="GO" id="GO:0006935">
    <property type="term" value="P:chemotaxis"/>
    <property type="evidence" value="ECO:0007669"/>
    <property type="project" value="InterPro"/>
</dbReference>
<dbReference type="PROSITE" id="PS50851">
    <property type="entry name" value="CHEW"/>
    <property type="match status" value="1"/>
</dbReference>
<dbReference type="Pfam" id="PF02518">
    <property type="entry name" value="HATPase_c"/>
    <property type="match status" value="1"/>
</dbReference>
<dbReference type="InterPro" id="IPR051315">
    <property type="entry name" value="Bact_Chemotaxis_CheA"/>
</dbReference>
<dbReference type="Pfam" id="PF01584">
    <property type="entry name" value="CheW"/>
    <property type="match status" value="1"/>
</dbReference>
<dbReference type="PROSITE" id="PS50109">
    <property type="entry name" value="HIS_KIN"/>
    <property type="match status" value="1"/>
</dbReference>
<evidence type="ECO:0000259" key="3">
    <source>
        <dbReference type="PROSITE" id="PS50109"/>
    </source>
</evidence>
<dbReference type="GO" id="GO:0004673">
    <property type="term" value="F:protein histidine kinase activity"/>
    <property type="evidence" value="ECO:0007669"/>
    <property type="project" value="UniProtKB-EC"/>
</dbReference>
<dbReference type="PANTHER" id="PTHR43395:SF10">
    <property type="entry name" value="CHEMOTAXIS PROTEIN CHEA"/>
    <property type="match status" value="1"/>
</dbReference>
<evidence type="ECO:0000256" key="2">
    <source>
        <dbReference type="ARBA" id="ARBA00012438"/>
    </source>
</evidence>
<feature type="domain" description="CheW-like" evidence="4">
    <location>
        <begin position="59"/>
        <end position="194"/>
    </location>
</feature>
<dbReference type="SMART" id="SM00260">
    <property type="entry name" value="CheW"/>
    <property type="match status" value="1"/>
</dbReference>
<dbReference type="InterPro" id="IPR005467">
    <property type="entry name" value="His_kinase_dom"/>
</dbReference>
<dbReference type="FunFam" id="2.30.30.40:FF:000048">
    <property type="entry name" value="Chemotaxis protein CheA, putative"/>
    <property type="match status" value="1"/>
</dbReference>
<dbReference type="InterPro" id="IPR036890">
    <property type="entry name" value="HATPase_C_sf"/>
</dbReference>
<sequence>LIFLPGFSTAEKTTDLSGRGVGMDVVRRNVKELGGKIEVGSESGRGSRFTITLPLTLAIVDGQSVAVGKEIYIVPLISIVESLQLKDAQVTRLSGQEEVFSFRGDYLSIIRMHSLFGVDPRTRALHEGLVVVVEGDGRRVGLFVDDLLGQQQVVIKSLEANYGHIDGVSGATILGDGSVALILDVPGLIHIASMRAAA</sequence>
<dbReference type="Gene3D" id="2.30.30.40">
    <property type="entry name" value="SH3 Domains"/>
    <property type="match status" value="1"/>
</dbReference>
<feature type="domain" description="Histidine kinase" evidence="3">
    <location>
        <begin position="1"/>
        <end position="57"/>
    </location>
</feature>
<reference evidence="5" key="1">
    <citation type="submission" date="2013-08" db="EMBL/GenBank/DDBJ databases">
        <authorList>
            <person name="Mendez C."/>
            <person name="Richter M."/>
            <person name="Ferrer M."/>
            <person name="Sanchez J."/>
        </authorList>
    </citation>
    <scope>NUCLEOTIDE SEQUENCE</scope>
</reference>
<dbReference type="InterPro" id="IPR002545">
    <property type="entry name" value="CheW-lke_dom"/>
</dbReference>
<dbReference type="CDD" id="cd00731">
    <property type="entry name" value="CheA_reg"/>
    <property type="match status" value="1"/>
</dbReference>
<evidence type="ECO:0000256" key="1">
    <source>
        <dbReference type="ARBA" id="ARBA00000085"/>
    </source>
</evidence>
<proteinExistence type="predicted"/>
<reference evidence="5" key="2">
    <citation type="journal article" date="2014" name="ISME J.">
        <title>Microbial stratification in low pH oxic and suboxic macroscopic growths along an acid mine drainage.</title>
        <authorList>
            <person name="Mendez-Garcia C."/>
            <person name="Mesa V."/>
            <person name="Sprenger R.R."/>
            <person name="Richter M."/>
            <person name="Diez M.S."/>
            <person name="Solano J."/>
            <person name="Bargiela R."/>
            <person name="Golyshina O.V."/>
            <person name="Manteca A."/>
            <person name="Ramos J.L."/>
            <person name="Gallego J.R."/>
            <person name="Llorente I."/>
            <person name="Martins Dos Santos V.A."/>
            <person name="Jensen O.N."/>
            <person name="Pelaez A.I."/>
            <person name="Sanchez J."/>
            <person name="Ferrer M."/>
        </authorList>
    </citation>
    <scope>NUCLEOTIDE SEQUENCE</scope>
</reference>
<comment type="caution">
    <text evidence="5">The sequence shown here is derived from an EMBL/GenBank/DDBJ whole genome shotgun (WGS) entry which is preliminary data.</text>
</comment>
<dbReference type="EC" id="2.7.13.3" evidence="2"/>
<comment type="catalytic activity">
    <reaction evidence="1">
        <text>ATP + protein L-histidine = ADP + protein N-phospho-L-histidine.</text>
        <dbReference type="EC" id="2.7.13.3"/>
    </reaction>
</comment>
<accession>T1CL86</accession>
<dbReference type="AlphaFoldDB" id="T1CL86"/>
<organism evidence="5">
    <name type="scientific">mine drainage metagenome</name>
    <dbReference type="NCBI Taxonomy" id="410659"/>
    <lineage>
        <taxon>unclassified sequences</taxon>
        <taxon>metagenomes</taxon>
        <taxon>ecological metagenomes</taxon>
    </lineage>
</organism>
<dbReference type="InterPro" id="IPR003594">
    <property type="entry name" value="HATPase_dom"/>
</dbReference>
<dbReference type="GO" id="GO:0007165">
    <property type="term" value="P:signal transduction"/>
    <property type="evidence" value="ECO:0007669"/>
    <property type="project" value="InterPro"/>
</dbReference>
<gene>
    <name evidence="5" type="ORF">B1A_07243</name>
</gene>
<dbReference type="InterPro" id="IPR036061">
    <property type="entry name" value="CheW-like_dom_sf"/>
</dbReference>